<keyword evidence="12 15" id="KW-0472">Membrane</keyword>
<dbReference type="GO" id="GO:0008270">
    <property type="term" value="F:zinc ion binding"/>
    <property type="evidence" value="ECO:0007669"/>
    <property type="project" value="UniProtKB-KW"/>
</dbReference>
<accession>A0AAP0BPB7</accession>
<dbReference type="PROSITE" id="PS50089">
    <property type="entry name" value="ZF_RING_2"/>
    <property type="match status" value="1"/>
</dbReference>
<name>A0AAP0BPB7_9ASPA</name>
<dbReference type="CDD" id="cd16461">
    <property type="entry name" value="RING-H2_EL5-like"/>
    <property type="match status" value="1"/>
</dbReference>
<keyword evidence="10" id="KW-0862">Zinc</keyword>
<reference evidence="17 18" key="1">
    <citation type="journal article" date="2022" name="Nat. Plants">
        <title>Genomes of leafy and leafless Platanthera orchids illuminate the evolution of mycoheterotrophy.</title>
        <authorList>
            <person name="Li M.H."/>
            <person name="Liu K.W."/>
            <person name="Li Z."/>
            <person name="Lu H.C."/>
            <person name="Ye Q.L."/>
            <person name="Zhang D."/>
            <person name="Wang J.Y."/>
            <person name="Li Y.F."/>
            <person name="Zhong Z.M."/>
            <person name="Liu X."/>
            <person name="Yu X."/>
            <person name="Liu D.K."/>
            <person name="Tu X.D."/>
            <person name="Liu B."/>
            <person name="Hao Y."/>
            <person name="Liao X.Y."/>
            <person name="Jiang Y.T."/>
            <person name="Sun W.H."/>
            <person name="Chen J."/>
            <person name="Chen Y.Q."/>
            <person name="Ai Y."/>
            <person name="Zhai J.W."/>
            <person name="Wu S.S."/>
            <person name="Zhou Z."/>
            <person name="Hsiao Y.Y."/>
            <person name="Wu W.L."/>
            <person name="Chen Y.Y."/>
            <person name="Lin Y.F."/>
            <person name="Hsu J.L."/>
            <person name="Li C.Y."/>
            <person name="Wang Z.W."/>
            <person name="Zhao X."/>
            <person name="Zhong W.Y."/>
            <person name="Ma X.K."/>
            <person name="Ma L."/>
            <person name="Huang J."/>
            <person name="Chen G.Z."/>
            <person name="Huang M.Z."/>
            <person name="Huang L."/>
            <person name="Peng D.H."/>
            <person name="Luo Y.B."/>
            <person name="Zou S.Q."/>
            <person name="Chen S.P."/>
            <person name="Lan S."/>
            <person name="Tsai W.C."/>
            <person name="Van de Peer Y."/>
            <person name="Liu Z.J."/>
        </authorList>
    </citation>
    <scope>NUCLEOTIDE SEQUENCE [LARGE SCALE GENOMIC DNA]</scope>
    <source>
        <strain evidence="17">Lor287</strain>
    </source>
</reference>
<evidence type="ECO:0000256" key="11">
    <source>
        <dbReference type="ARBA" id="ARBA00022989"/>
    </source>
</evidence>
<dbReference type="PANTHER" id="PTHR45768">
    <property type="entry name" value="E3 UBIQUITIN-PROTEIN LIGASE RNF13-LIKE"/>
    <property type="match status" value="1"/>
</dbReference>
<dbReference type="Gene3D" id="3.30.40.10">
    <property type="entry name" value="Zinc/RING finger domain, C3HC4 (zinc finger)"/>
    <property type="match status" value="1"/>
</dbReference>
<evidence type="ECO:0000313" key="17">
    <source>
        <dbReference type="EMBL" id="KAK8946539.1"/>
    </source>
</evidence>
<evidence type="ECO:0000256" key="6">
    <source>
        <dbReference type="ARBA" id="ARBA00022692"/>
    </source>
</evidence>
<evidence type="ECO:0000256" key="3">
    <source>
        <dbReference type="ARBA" id="ARBA00004906"/>
    </source>
</evidence>
<dbReference type="PANTHER" id="PTHR45768:SF34">
    <property type="entry name" value="RING-H2 FINGER PROTEIN ATL64"/>
    <property type="match status" value="1"/>
</dbReference>
<evidence type="ECO:0000256" key="8">
    <source>
        <dbReference type="ARBA" id="ARBA00022771"/>
    </source>
</evidence>
<keyword evidence="6 15" id="KW-0812">Transmembrane</keyword>
<comment type="catalytic activity">
    <reaction evidence="1">
        <text>S-ubiquitinyl-[E2 ubiquitin-conjugating enzyme]-L-cysteine + [acceptor protein]-L-lysine = [E2 ubiquitin-conjugating enzyme]-L-cysteine + N(6)-ubiquitinyl-[acceptor protein]-L-lysine.</text>
        <dbReference type="EC" id="2.3.2.27"/>
    </reaction>
</comment>
<evidence type="ECO:0000259" key="16">
    <source>
        <dbReference type="PROSITE" id="PS50089"/>
    </source>
</evidence>
<keyword evidence="9" id="KW-0833">Ubl conjugation pathway</keyword>
<evidence type="ECO:0000256" key="15">
    <source>
        <dbReference type="SAM" id="Phobius"/>
    </source>
</evidence>
<comment type="subcellular location">
    <subcellularLocation>
        <location evidence="2">Membrane</location>
        <topology evidence="2">Single-pass membrane protein</topology>
    </subcellularLocation>
</comment>
<dbReference type="Pfam" id="PF13639">
    <property type="entry name" value="zf-RING_2"/>
    <property type="match status" value="1"/>
</dbReference>
<comment type="pathway">
    <text evidence="3">Protein modification; protein ubiquitination.</text>
</comment>
<dbReference type="EC" id="2.3.2.27" evidence="4"/>
<keyword evidence="18" id="KW-1185">Reference proteome</keyword>
<protein>
    <recommendedName>
        <fullName evidence="4">RING-type E3 ubiquitin transferase</fullName>
        <ecNumber evidence="4">2.3.2.27</ecNumber>
    </recommendedName>
</protein>
<feature type="transmembrane region" description="Helical" evidence="15">
    <location>
        <begin position="12"/>
        <end position="32"/>
    </location>
</feature>
<comment type="similarity">
    <text evidence="13">Belongs to the RING-type zinc finger family. ATL subfamily.</text>
</comment>
<dbReference type="FunFam" id="3.30.40.10:FF:000187">
    <property type="entry name" value="E3 ubiquitin-protein ligase ATL6"/>
    <property type="match status" value="1"/>
</dbReference>
<dbReference type="InterPro" id="IPR013083">
    <property type="entry name" value="Znf_RING/FYVE/PHD"/>
</dbReference>
<dbReference type="SMART" id="SM00184">
    <property type="entry name" value="RING"/>
    <property type="match status" value="1"/>
</dbReference>
<comment type="caution">
    <text evidence="17">The sequence shown here is derived from an EMBL/GenBank/DDBJ whole genome shotgun (WGS) entry which is preliminary data.</text>
</comment>
<evidence type="ECO:0000256" key="14">
    <source>
        <dbReference type="PROSITE-ProRule" id="PRU00175"/>
    </source>
</evidence>
<dbReference type="AlphaFoldDB" id="A0AAP0BPB7"/>
<gene>
    <name evidence="17" type="primary">ATL6</name>
    <name evidence="17" type="ORF">KSP39_PZI006709</name>
</gene>
<feature type="domain" description="RING-type" evidence="16">
    <location>
        <begin position="97"/>
        <end position="139"/>
    </location>
</feature>
<sequence length="241" mass="25220">MQDDDPYNGKVLLAAVICLSTVVIFVLLLHAYGRWLLRGGRTTGVSEVHLPGRWSSAAEAEEVGFSRIVNGLDAKVVAALPEFVYRATEKQGRTADCVVCLSAMEDGERGRILPRCGHGFHAGCIDAWLTAQSTCPICRAAVAAQETEEVVVFVDSDVFPAGGVGVTLEVSGEVSVEIMPVSGGGQESSSSTAAAAAEVTAQSSSCTSSLAGCSVKRMLSKSRSDKRVFPSALGDRAHVEA</sequence>
<proteinExistence type="inferred from homology"/>
<keyword evidence="11 15" id="KW-1133">Transmembrane helix</keyword>
<dbReference type="EMBL" id="JBBWWQ010000005">
    <property type="protein sequence ID" value="KAK8946539.1"/>
    <property type="molecule type" value="Genomic_DNA"/>
</dbReference>
<evidence type="ECO:0000313" key="18">
    <source>
        <dbReference type="Proteomes" id="UP001418222"/>
    </source>
</evidence>
<dbReference type="Proteomes" id="UP001418222">
    <property type="component" value="Unassembled WGS sequence"/>
</dbReference>
<keyword evidence="5" id="KW-0808">Transferase</keyword>
<evidence type="ECO:0000256" key="9">
    <source>
        <dbReference type="ARBA" id="ARBA00022786"/>
    </source>
</evidence>
<dbReference type="SUPFAM" id="SSF57850">
    <property type="entry name" value="RING/U-box"/>
    <property type="match status" value="1"/>
</dbReference>
<evidence type="ECO:0000256" key="5">
    <source>
        <dbReference type="ARBA" id="ARBA00022679"/>
    </source>
</evidence>
<evidence type="ECO:0000256" key="7">
    <source>
        <dbReference type="ARBA" id="ARBA00022723"/>
    </source>
</evidence>
<evidence type="ECO:0000256" key="10">
    <source>
        <dbReference type="ARBA" id="ARBA00022833"/>
    </source>
</evidence>
<keyword evidence="8 14" id="KW-0863">Zinc-finger</keyword>
<dbReference type="GO" id="GO:0016020">
    <property type="term" value="C:membrane"/>
    <property type="evidence" value="ECO:0007669"/>
    <property type="project" value="UniProtKB-SubCell"/>
</dbReference>
<evidence type="ECO:0000256" key="13">
    <source>
        <dbReference type="ARBA" id="ARBA00024209"/>
    </source>
</evidence>
<dbReference type="GO" id="GO:0061630">
    <property type="term" value="F:ubiquitin protein ligase activity"/>
    <property type="evidence" value="ECO:0007669"/>
    <property type="project" value="UniProtKB-EC"/>
</dbReference>
<evidence type="ECO:0000256" key="2">
    <source>
        <dbReference type="ARBA" id="ARBA00004167"/>
    </source>
</evidence>
<organism evidence="17 18">
    <name type="scientific">Platanthera zijinensis</name>
    <dbReference type="NCBI Taxonomy" id="2320716"/>
    <lineage>
        <taxon>Eukaryota</taxon>
        <taxon>Viridiplantae</taxon>
        <taxon>Streptophyta</taxon>
        <taxon>Embryophyta</taxon>
        <taxon>Tracheophyta</taxon>
        <taxon>Spermatophyta</taxon>
        <taxon>Magnoliopsida</taxon>
        <taxon>Liliopsida</taxon>
        <taxon>Asparagales</taxon>
        <taxon>Orchidaceae</taxon>
        <taxon>Orchidoideae</taxon>
        <taxon>Orchideae</taxon>
        <taxon>Orchidinae</taxon>
        <taxon>Platanthera</taxon>
    </lineage>
</organism>
<evidence type="ECO:0000256" key="1">
    <source>
        <dbReference type="ARBA" id="ARBA00000900"/>
    </source>
</evidence>
<dbReference type="InterPro" id="IPR001841">
    <property type="entry name" value="Znf_RING"/>
</dbReference>
<evidence type="ECO:0000256" key="4">
    <source>
        <dbReference type="ARBA" id="ARBA00012483"/>
    </source>
</evidence>
<evidence type="ECO:0000256" key="12">
    <source>
        <dbReference type="ARBA" id="ARBA00023136"/>
    </source>
</evidence>
<keyword evidence="7" id="KW-0479">Metal-binding</keyword>